<dbReference type="HOGENOM" id="CLU_165924_0_0_9"/>
<sequence>MKVEALTITLRIDGKDKKFVTPDFISGKLFRSAAAIAEDFESNDTDRLFTEKQNEFVCNVFGNKFTLDQFEEGIDSRLAGRTIYATANYVLGNITEASALLNPNQNADGEEPGE</sequence>
<dbReference type="AlphaFoldDB" id="E0TX52"/>
<dbReference type="Proteomes" id="UP000002233">
    <property type="component" value="Chromosome"/>
</dbReference>
<dbReference type="NCBIfam" id="NF047360">
    <property type="entry name" value="tail_chap_PVL"/>
    <property type="match status" value="1"/>
</dbReference>
<dbReference type="Pfam" id="PF23857">
    <property type="entry name" value="Phage_TAC_19"/>
    <property type="match status" value="1"/>
</dbReference>
<gene>
    <name evidence="1" type="ordered locus">BSUW23_09560</name>
</gene>
<dbReference type="EMBL" id="CP002183">
    <property type="protein sequence ID" value="ADM37958.1"/>
    <property type="molecule type" value="Genomic_DNA"/>
</dbReference>
<organism evidence="1 2">
    <name type="scientific">Bacillus spizizenii (strain ATCC 23059 / NRRL B-14472 / W23)</name>
    <name type="common">Bacillus subtilis subsp. spizizenii</name>
    <dbReference type="NCBI Taxonomy" id="655816"/>
    <lineage>
        <taxon>Bacteria</taxon>
        <taxon>Bacillati</taxon>
        <taxon>Bacillota</taxon>
        <taxon>Bacilli</taxon>
        <taxon>Bacillales</taxon>
        <taxon>Bacillaceae</taxon>
        <taxon>Bacillus</taxon>
    </lineage>
</organism>
<dbReference type="KEGG" id="bss:BSUW23_09560"/>
<accession>E0TX52</accession>
<evidence type="ECO:0008006" key="3">
    <source>
        <dbReference type="Google" id="ProtNLM"/>
    </source>
</evidence>
<protein>
    <recommendedName>
        <fullName evidence="3">Phage protein</fullName>
    </recommendedName>
</protein>
<reference key="1">
    <citation type="submission" date="2010-08" db="EMBL/GenBank/DDBJ databases">
        <authorList>
            <person name="Zeigler D.R."/>
        </authorList>
    </citation>
    <scope>NUCLEOTIDE SEQUENCE</scope>
    <source>
        <strain>W23</strain>
    </source>
</reference>
<dbReference type="InterPro" id="IPR057006">
    <property type="entry name" value="Phage_TAC_19"/>
</dbReference>
<name>E0TX52_BACSH</name>
<proteinExistence type="predicted"/>
<reference evidence="1 2" key="2">
    <citation type="journal article" date="2011" name="Microbiology">
        <title>The genome sequence of Bacillus subtilis subsp. spizizenii W23: insights into speciation within the B. subtilis complex and into the history of B. subtilis genetics.</title>
        <authorList>
            <person name="Zeigler D.R."/>
        </authorList>
    </citation>
    <scope>NUCLEOTIDE SEQUENCE [LARGE SCALE GENOMIC DNA]</scope>
    <source>
        <strain evidence="2">ATCC 23059 / NRRL B-14472 / W23</strain>
    </source>
</reference>
<evidence type="ECO:0000313" key="2">
    <source>
        <dbReference type="Proteomes" id="UP000002233"/>
    </source>
</evidence>
<evidence type="ECO:0000313" key="1">
    <source>
        <dbReference type="EMBL" id="ADM37958.1"/>
    </source>
</evidence>